<evidence type="ECO:0000256" key="1">
    <source>
        <dbReference type="SAM" id="MobiDB-lite"/>
    </source>
</evidence>
<feature type="compositionally biased region" description="Basic and acidic residues" evidence="1">
    <location>
        <begin position="536"/>
        <end position="552"/>
    </location>
</feature>
<dbReference type="GeneID" id="40320644"/>
<protein>
    <submittedName>
        <fullName evidence="2">Uncharacterized protein</fullName>
    </submittedName>
</protein>
<feature type="compositionally biased region" description="Low complexity" evidence="1">
    <location>
        <begin position="594"/>
        <end position="605"/>
    </location>
</feature>
<proteinExistence type="predicted"/>
<organism evidence="2 3">
    <name type="scientific">Trypanosoma conorhini</name>
    <dbReference type="NCBI Taxonomy" id="83891"/>
    <lineage>
        <taxon>Eukaryota</taxon>
        <taxon>Discoba</taxon>
        <taxon>Euglenozoa</taxon>
        <taxon>Kinetoplastea</taxon>
        <taxon>Metakinetoplastina</taxon>
        <taxon>Trypanosomatida</taxon>
        <taxon>Trypanosomatidae</taxon>
        <taxon>Trypanosoma</taxon>
    </lineage>
</organism>
<dbReference type="AlphaFoldDB" id="A0A422NUL2"/>
<feature type="compositionally biased region" description="Basic and acidic residues" evidence="1">
    <location>
        <begin position="512"/>
        <end position="524"/>
    </location>
</feature>
<feature type="compositionally biased region" description="Polar residues" evidence="1">
    <location>
        <begin position="340"/>
        <end position="354"/>
    </location>
</feature>
<feature type="region of interest" description="Disordered" evidence="1">
    <location>
        <begin position="512"/>
        <end position="645"/>
    </location>
</feature>
<keyword evidence="3" id="KW-1185">Reference proteome</keyword>
<feature type="region of interest" description="Disordered" evidence="1">
    <location>
        <begin position="103"/>
        <end position="123"/>
    </location>
</feature>
<gene>
    <name evidence="2" type="ORF">Tco025E_07033</name>
</gene>
<evidence type="ECO:0000313" key="3">
    <source>
        <dbReference type="Proteomes" id="UP000284403"/>
    </source>
</evidence>
<reference evidence="2 3" key="1">
    <citation type="journal article" date="2018" name="BMC Genomics">
        <title>Genomic comparison of Trypanosoma conorhini and Trypanosoma rangeli to Trypanosoma cruzi strains of high and low virulence.</title>
        <authorList>
            <person name="Bradwell K.R."/>
            <person name="Koparde V.N."/>
            <person name="Matveyev A.V."/>
            <person name="Serrano M.G."/>
            <person name="Alves J.M."/>
            <person name="Parikh H."/>
            <person name="Huang B."/>
            <person name="Lee V."/>
            <person name="Espinosa-Alvarez O."/>
            <person name="Ortiz P.A."/>
            <person name="Costa-Martins A.G."/>
            <person name="Teixeira M.M."/>
            <person name="Buck G.A."/>
        </authorList>
    </citation>
    <scope>NUCLEOTIDE SEQUENCE [LARGE SCALE GENOMIC DNA]</scope>
    <source>
        <strain evidence="2 3">025E</strain>
    </source>
</reference>
<feature type="region of interest" description="Disordered" evidence="1">
    <location>
        <begin position="417"/>
        <end position="448"/>
    </location>
</feature>
<dbReference type="Proteomes" id="UP000284403">
    <property type="component" value="Unassembled WGS sequence"/>
</dbReference>
<dbReference type="RefSeq" id="XP_029225981.1">
    <property type="nucleotide sequence ID" value="XM_029373900.1"/>
</dbReference>
<comment type="caution">
    <text evidence="2">The sequence shown here is derived from an EMBL/GenBank/DDBJ whole genome shotgun (WGS) entry which is preliminary data.</text>
</comment>
<accession>A0A422NUL2</accession>
<evidence type="ECO:0000313" key="2">
    <source>
        <dbReference type="EMBL" id="RNF09150.1"/>
    </source>
</evidence>
<feature type="compositionally biased region" description="Basic residues" evidence="1">
    <location>
        <begin position="626"/>
        <end position="639"/>
    </location>
</feature>
<feature type="region of interest" description="Disordered" evidence="1">
    <location>
        <begin position="339"/>
        <end position="366"/>
    </location>
</feature>
<sequence length="645" mass="70962">MSVVAGDALQERCDAIRAMPPNDRPPDALRIFSQTVQELQRVAKEKMRHYFAVAEMTAQGSAEAEQRRQAKALRMQALMVLQRAADVGEEIRALCLLETGHREKHGGTRGSVGSGTGPRRDTNAVQLRQPPLIAAQMLLLVRATHAMMQEMLVAGGGGGNATDADAAAASQREMLQAIQHAKRAYDLAKRVAVILRREQEAAGMSKAPENAAVMRHLANMEEECSPLQCAKSEMQLAFLRARAGQHEKALRHHRAAAQLLTSLSVHGTSAGNGQARMAPEANQLLPVALFNWACQLEQLAAGERNEERQQDLLNERSALLERAREVAQRYLEPTHPLRRQLQQSPGLPFASSQADGGAALRGAPPVPQGAAAAYVFPRDSPLHALDPFNASVPHSGRLTRPSSFLDLSGRLSQAKLHSKHPPVDHALSAASPVGSTGSHPHNQRMSRMGSVHGRRGLSRLHSNDNFFRAKHRPAEVSQAVLQCHRLRSPSDALRLGGVVVVDTLYSRQHAEIEAEKKREEEEKKMRRRKRRQRSFLPEHWDAGGDVPHPEAKKQRKKKKKSVDKYVFGGGGGGYEEDEGREAHAGGLNKEGGARESPSSGASDESSGSRRRGRCRWTEAHAAAVRRVMRRRPGRRRRSERGRDRC</sequence>
<name>A0A422NUL2_9TRYP</name>
<dbReference type="EMBL" id="MKKU01000517">
    <property type="protein sequence ID" value="RNF09150.1"/>
    <property type="molecule type" value="Genomic_DNA"/>
</dbReference>
<dbReference type="OrthoDB" id="273919at2759"/>
<feature type="compositionally biased region" description="Polar residues" evidence="1">
    <location>
        <begin position="433"/>
        <end position="445"/>
    </location>
</feature>